<dbReference type="OrthoDB" id="1523883at2759"/>
<dbReference type="EMBL" id="PQIB02000015">
    <property type="protein sequence ID" value="RLM66411.1"/>
    <property type="molecule type" value="Genomic_DNA"/>
</dbReference>
<organism evidence="2 3">
    <name type="scientific">Panicum miliaceum</name>
    <name type="common">Proso millet</name>
    <name type="synonym">Broomcorn millet</name>
    <dbReference type="NCBI Taxonomy" id="4540"/>
    <lineage>
        <taxon>Eukaryota</taxon>
        <taxon>Viridiplantae</taxon>
        <taxon>Streptophyta</taxon>
        <taxon>Embryophyta</taxon>
        <taxon>Tracheophyta</taxon>
        <taxon>Spermatophyta</taxon>
        <taxon>Magnoliopsida</taxon>
        <taxon>Liliopsida</taxon>
        <taxon>Poales</taxon>
        <taxon>Poaceae</taxon>
        <taxon>PACMAD clade</taxon>
        <taxon>Panicoideae</taxon>
        <taxon>Panicodae</taxon>
        <taxon>Paniceae</taxon>
        <taxon>Panicinae</taxon>
        <taxon>Panicum</taxon>
        <taxon>Panicum sect. Panicum</taxon>
    </lineage>
</organism>
<evidence type="ECO:0000256" key="1">
    <source>
        <dbReference type="ARBA" id="ARBA00008908"/>
    </source>
</evidence>
<evidence type="ECO:0000313" key="2">
    <source>
        <dbReference type="EMBL" id="RLM66411.1"/>
    </source>
</evidence>
<comment type="caution">
    <text evidence="2">The sequence shown here is derived from an EMBL/GenBank/DDBJ whole genome shotgun (WGS) entry which is preliminary data.</text>
</comment>
<reference evidence="3" key="1">
    <citation type="journal article" date="2019" name="Nat. Commun.">
        <title>The genome of broomcorn millet.</title>
        <authorList>
            <person name="Zou C."/>
            <person name="Miki D."/>
            <person name="Li D."/>
            <person name="Tang Q."/>
            <person name="Xiao L."/>
            <person name="Rajput S."/>
            <person name="Deng P."/>
            <person name="Jia W."/>
            <person name="Huang R."/>
            <person name="Zhang M."/>
            <person name="Sun Y."/>
            <person name="Hu J."/>
            <person name="Fu X."/>
            <person name="Schnable P.S."/>
            <person name="Li F."/>
            <person name="Zhang H."/>
            <person name="Feng B."/>
            <person name="Zhu X."/>
            <person name="Liu R."/>
            <person name="Schnable J.C."/>
            <person name="Zhu J.-K."/>
            <person name="Zhang H."/>
        </authorList>
    </citation>
    <scope>NUCLEOTIDE SEQUENCE [LARGE SCALE GENOMIC DNA]</scope>
</reference>
<dbReference type="InterPro" id="IPR005299">
    <property type="entry name" value="MeTrfase_7"/>
</dbReference>
<gene>
    <name evidence="2" type="ORF">C2845_PM16G23240</name>
</gene>
<dbReference type="AlphaFoldDB" id="A0A3L6Q073"/>
<dbReference type="PANTHER" id="PTHR31009">
    <property type="entry name" value="S-ADENOSYL-L-METHIONINE:CARBOXYL METHYLTRANSFERASE FAMILY PROTEIN"/>
    <property type="match status" value="1"/>
</dbReference>
<comment type="similarity">
    <text evidence="1">Belongs to the methyltransferase superfamily. Type-7 methyltransferase family. SABATH subfamily.</text>
</comment>
<accession>A0A3L6Q073</accession>
<sequence length="313" mass="34399">MDREKADSFNVPVYAPTLEEFREAVDADGSFRVTRLELVTGPPPAVDWPDDPAAVGRTMAKNVRSVLGVLVDAHVGTALGSELFDRLRRRAEGRAQEMMEGMRFPHGSAAYNKRKVFVHGAPEATGLAYKRQFQSDLARFLRCRAAELKRGGAVFLVCLGRTSSAAPTDQGTVRFLFGAMFQDSWDDLVGEGLMDGEKMNGFNVPVYAPTLEEFREVVDADGSFQINRLEMVTGSPPVVDHPDDPAADGRTVANNERSLLGALVDAHVGTALGGELFGRLRHRAEERAQELMEEMRFLHVVCTLSLASPRHLK</sequence>
<name>A0A3L6Q073_PANMI</name>
<dbReference type="STRING" id="4540.A0A3L6Q073"/>
<dbReference type="InterPro" id="IPR029063">
    <property type="entry name" value="SAM-dependent_MTases_sf"/>
</dbReference>
<dbReference type="Gene3D" id="1.10.1200.220">
    <property type="match status" value="3"/>
</dbReference>
<dbReference type="GO" id="GO:0008168">
    <property type="term" value="F:methyltransferase activity"/>
    <property type="evidence" value="ECO:0007669"/>
    <property type="project" value="UniProtKB-KW"/>
</dbReference>
<dbReference type="SUPFAM" id="SSF53335">
    <property type="entry name" value="S-adenosyl-L-methionine-dependent methyltransferases"/>
    <property type="match status" value="2"/>
</dbReference>
<evidence type="ECO:0000313" key="3">
    <source>
        <dbReference type="Proteomes" id="UP000275267"/>
    </source>
</evidence>
<dbReference type="GO" id="GO:0032259">
    <property type="term" value="P:methylation"/>
    <property type="evidence" value="ECO:0007669"/>
    <property type="project" value="UniProtKB-KW"/>
</dbReference>
<protein>
    <submittedName>
        <fullName evidence="2">Jasmonate O-methyltransferase</fullName>
    </submittedName>
</protein>
<proteinExistence type="inferred from homology"/>
<dbReference type="Proteomes" id="UP000275267">
    <property type="component" value="Unassembled WGS sequence"/>
</dbReference>
<dbReference type="Pfam" id="PF03492">
    <property type="entry name" value="Methyltransf_7"/>
    <property type="match status" value="2"/>
</dbReference>
<keyword evidence="3" id="KW-1185">Reference proteome</keyword>